<feature type="region of interest" description="Disordered" evidence="1">
    <location>
        <begin position="389"/>
        <end position="413"/>
    </location>
</feature>
<feature type="domain" description="VWFA" evidence="2">
    <location>
        <begin position="32"/>
        <end position="211"/>
    </location>
</feature>
<feature type="compositionally biased region" description="Polar residues" evidence="1">
    <location>
        <begin position="389"/>
        <end position="410"/>
    </location>
</feature>
<proteinExistence type="predicted"/>
<dbReference type="InterPro" id="IPR050768">
    <property type="entry name" value="UPF0353/GerABKA_families"/>
</dbReference>
<gene>
    <name evidence="3" type="ORF">MD535_10130</name>
</gene>
<organism evidence="3 4">
    <name type="scientific">Vibrio qingdaonensis</name>
    <dbReference type="NCBI Taxonomy" id="2829491"/>
    <lineage>
        <taxon>Bacteria</taxon>
        <taxon>Pseudomonadati</taxon>
        <taxon>Pseudomonadota</taxon>
        <taxon>Gammaproteobacteria</taxon>
        <taxon>Vibrionales</taxon>
        <taxon>Vibrionaceae</taxon>
        <taxon>Vibrio</taxon>
    </lineage>
</organism>
<protein>
    <submittedName>
        <fullName evidence="3">VWA domain-containing protein</fullName>
    </submittedName>
</protein>
<dbReference type="SMART" id="SM00327">
    <property type="entry name" value="VWA"/>
    <property type="match status" value="1"/>
</dbReference>
<dbReference type="RefSeq" id="WP_265674923.1">
    <property type="nucleotide sequence ID" value="NZ_JAKRRY010000011.1"/>
</dbReference>
<dbReference type="AlphaFoldDB" id="A0A9X3HWL5"/>
<dbReference type="InterPro" id="IPR011990">
    <property type="entry name" value="TPR-like_helical_dom_sf"/>
</dbReference>
<dbReference type="Proteomes" id="UP001155587">
    <property type="component" value="Unassembled WGS sequence"/>
</dbReference>
<dbReference type="EMBL" id="JAKRRY010000011">
    <property type="protein sequence ID" value="MCW8346358.1"/>
    <property type="molecule type" value="Genomic_DNA"/>
</dbReference>
<keyword evidence="4" id="KW-1185">Reference proteome</keyword>
<dbReference type="SUPFAM" id="SSF48452">
    <property type="entry name" value="TPR-like"/>
    <property type="match status" value="1"/>
</dbReference>
<sequence>MGLTVLGVLTVIIAAGPSWYRQPSPFAEDSTPLVIVLDVSSSMQQTDVAPNRLFMAKQKIIQLLQQRSSGKVSLVVFSGSAHLAMPPTLDREVFHSLLAAIQPQIMPREGKFVEYTLPLIDAELNKSSTSGSVILMTDGISTAGLNHFQRYFSTNQHQLLIWGIGRSHADSTMPLEREKLSALAEKVGGQWTPFTIEHRDVDAIASLLEQHAKFNGGESEPWYDWGYHLLFPLMLLYLLWFRRGWLVQWGLVVVVCSSVYSPYSYASFGEVTSQAWLNLWFSKDQQGQRLFRQQHYEQAARVFEDSYWKAIAFYYAADYPSAQQYFLRIDNVDAQLGASAALAHQREYIAAISLYQQILTREPANVVALHNLDLMVSIIEHINDFSEGQLSSGEMESSQELGQQPQTAEGVTQEVDPSLLIEETLSAKELLSNKQAHEKWMKRVDSDLGVFLGYKFHRQLELGAATKTLTESAND</sequence>
<evidence type="ECO:0000313" key="4">
    <source>
        <dbReference type="Proteomes" id="UP001155587"/>
    </source>
</evidence>
<dbReference type="PANTHER" id="PTHR22550">
    <property type="entry name" value="SPORE GERMINATION PROTEIN"/>
    <property type="match status" value="1"/>
</dbReference>
<name>A0A9X3HWL5_9VIBR</name>
<accession>A0A9X3HWL5</accession>
<dbReference type="SUPFAM" id="SSF53300">
    <property type="entry name" value="vWA-like"/>
    <property type="match status" value="1"/>
</dbReference>
<dbReference type="PROSITE" id="PS50234">
    <property type="entry name" value="VWFA"/>
    <property type="match status" value="1"/>
</dbReference>
<evidence type="ECO:0000259" key="2">
    <source>
        <dbReference type="PROSITE" id="PS50234"/>
    </source>
</evidence>
<dbReference type="Pfam" id="PF13519">
    <property type="entry name" value="VWA_2"/>
    <property type="match status" value="1"/>
</dbReference>
<reference evidence="3" key="1">
    <citation type="submission" date="2022-02" db="EMBL/GenBank/DDBJ databases">
        <title>Vibrio sp. nov, a new bacterium isolated from seawater.</title>
        <authorList>
            <person name="Yuan Y."/>
        </authorList>
    </citation>
    <scope>NUCLEOTIDE SEQUENCE</scope>
    <source>
        <strain evidence="3">ZSDZ65</strain>
    </source>
</reference>
<dbReference type="PANTHER" id="PTHR22550:SF14">
    <property type="entry name" value="VWFA DOMAIN-CONTAINING PROTEIN"/>
    <property type="match status" value="1"/>
</dbReference>
<dbReference type="Gene3D" id="1.25.40.10">
    <property type="entry name" value="Tetratricopeptide repeat domain"/>
    <property type="match status" value="1"/>
</dbReference>
<dbReference type="InterPro" id="IPR002035">
    <property type="entry name" value="VWF_A"/>
</dbReference>
<comment type="caution">
    <text evidence="3">The sequence shown here is derived from an EMBL/GenBank/DDBJ whole genome shotgun (WGS) entry which is preliminary data.</text>
</comment>
<evidence type="ECO:0000256" key="1">
    <source>
        <dbReference type="SAM" id="MobiDB-lite"/>
    </source>
</evidence>
<evidence type="ECO:0000313" key="3">
    <source>
        <dbReference type="EMBL" id="MCW8346358.1"/>
    </source>
</evidence>
<dbReference type="InterPro" id="IPR036465">
    <property type="entry name" value="vWFA_dom_sf"/>
</dbReference>
<dbReference type="Gene3D" id="3.40.50.410">
    <property type="entry name" value="von Willebrand factor, type A domain"/>
    <property type="match status" value="1"/>
</dbReference>